<proteinExistence type="predicted"/>
<keyword evidence="1" id="KW-0812">Transmembrane</keyword>
<protein>
    <submittedName>
        <fullName evidence="2">Spore cortex protein YabQ (Spore_YabQ)</fullName>
    </submittedName>
</protein>
<dbReference type="InterPro" id="IPR019074">
    <property type="entry name" value="YabQ"/>
</dbReference>
<dbReference type="AlphaFoldDB" id="A0A6N2QZI5"/>
<feature type="transmembrane region" description="Helical" evidence="1">
    <location>
        <begin position="6"/>
        <end position="25"/>
    </location>
</feature>
<dbReference type="EMBL" id="CACRST010000006">
    <property type="protein sequence ID" value="VYS73857.1"/>
    <property type="molecule type" value="Genomic_DNA"/>
</dbReference>
<gene>
    <name evidence="2" type="ORF">BGLFYP119_00364</name>
</gene>
<reference evidence="2" key="1">
    <citation type="submission" date="2019-11" db="EMBL/GenBank/DDBJ databases">
        <authorList>
            <person name="Feng L."/>
        </authorList>
    </citation>
    <scope>NUCLEOTIDE SEQUENCE</scope>
    <source>
        <strain evidence="2">BgluceraseaLFYP119</strain>
    </source>
</reference>
<accession>A0A6N2QZI5</accession>
<keyword evidence="1" id="KW-0472">Membrane</keyword>
<evidence type="ECO:0000256" key="1">
    <source>
        <dbReference type="SAM" id="Phobius"/>
    </source>
</evidence>
<keyword evidence="1" id="KW-1133">Transmembrane helix</keyword>
<feature type="transmembrane region" description="Helical" evidence="1">
    <location>
        <begin position="65"/>
        <end position="81"/>
    </location>
</feature>
<sequence>MEYEAMLFGLSVGMGAALYLCYELLAALRKVFFRHKAVWNALDVLYWIGAGFFVFYMVYRFNQGILRSFLFLGNFLGAWICSRTAGRLLGRLIGRLLEICVFHIKNMTKRLLFFLGRCNILMYSLRILHKKQFFGNKRVRQGEKVKKKKDKKENKE</sequence>
<feature type="transmembrane region" description="Helical" evidence="1">
    <location>
        <begin position="37"/>
        <end position="59"/>
    </location>
</feature>
<organism evidence="2">
    <name type="scientific">Blautia glucerasea</name>
    <dbReference type="NCBI Taxonomy" id="536633"/>
    <lineage>
        <taxon>Bacteria</taxon>
        <taxon>Bacillati</taxon>
        <taxon>Bacillota</taxon>
        <taxon>Clostridia</taxon>
        <taxon>Lachnospirales</taxon>
        <taxon>Lachnospiraceae</taxon>
        <taxon>Blautia</taxon>
    </lineage>
</organism>
<evidence type="ECO:0000313" key="2">
    <source>
        <dbReference type="EMBL" id="VYS73857.1"/>
    </source>
</evidence>
<dbReference type="NCBIfam" id="TIGR02893">
    <property type="entry name" value="spore_yabQ"/>
    <property type="match status" value="1"/>
</dbReference>
<name>A0A6N2QZI5_9FIRM</name>
<dbReference type="Pfam" id="PF09578">
    <property type="entry name" value="Spore_YabQ"/>
    <property type="match status" value="1"/>
</dbReference>